<keyword evidence="12" id="KW-0539">Nucleus</keyword>
<keyword evidence="21" id="KW-1185">Reference proteome</keyword>
<evidence type="ECO:0000256" key="16">
    <source>
        <dbReference type="ARBA" id="ARBA00067273"/>
    </source>
</evidence>
<dbReference type="Pfam" id="PF03061">
    <property type="entry name" value="4HBT"/>
    <property type="match status" value="1"/>
</dbReference>
<dbReference type="GO" id="GO:0047617">
    <property type="term" value="F:fatty acyl-CoA hydrolase activity"/>
    <property type="evidence" value="ECO:0007669"/>
    <property type="project" value="InterPro"/>
</dbReference>
<dbReference type="InterPro" id="IPR006683">
    <property type="entry name" value="Thioestr_dom"/>
</dbReference>
<name>A0A833RAC0_9POAL</name>
<evidence type="ECO:0000256" key="11">
    <source>
        <dbReference type="ARBA" id="ARBA00023212"/>
    </source>
</evidence>
<evidence type="ECO:0000256" key="14">
    <source>
        <dbReference type="ARBA" id="ARBA00058205"/>
    </source>
</evidence>
<evidence type="ECO:0000256" key="3">
    <source>
        <dbReference type="ARBA" id="ARBA00004186"/>
    </source>
</evidence>
<comment type="subcellular location">
    <subcellularLocation>
        <location evidence="3">Cytoplasm</location>
        <location evidence="3">Cytoskeleton</location>
        <location evidence="3">Spindle</location>
    </subcellularLocation>
    <subcellularLocation>
        <location evidence="4">Cytoplasm</location>
        <location evidence="4">Cytosol</location>
    </subcellularLocation>
    <subcellularLocation>
        <location evidence="2">Mitochondrion</location>
    </subcellularLocation>
    <subcellularLocation>
        <location evidence="1">Nucleus</location>
    </subcellularLocation>
</comment>
<evidence type="ECO:0000256" key="18">
    <source>
        <dbReference type="ARBA" id="ARBA00083956"/>
    </source>
</evidence>
<comment type="catalytic activity">
    <reaction evidence="13">
        <text>a fatty acyl-CoA + H2O = a fatty acid + CoA + H(+)</text>
        <dbReference type="Rhea" id="RHEA:16781"/>
        <dbReference type="ChEBI" id="CHEBI:15377"/>
        <dbReference type="ChEBI" id="CHEBI:15378"/>
        <dbReference type="ChEBI" id="CHEBI:28868"/>
        <dbReference type="ChEBI" id="CHEBI:57287"/>
        <dbReference type="ChEBI" id="CHEBI:77636"/>
    </reaction>
    <physiologicalReaction direction="left-to-right" evidence="13">
        <dbReference type="Rhea" id="RHEA:16782"/>
    </physiologicalReaction>
</comment>
<dbReference type="Gene3D" id="3.10.129.10">
    <property type="entry name" value="Hotdog Thioesterase"/>
    <property type="match status" value="1"/>
</dbReference>
<keyword evidence="11" id="KW-0206">Cytoskeleton</keyword>
<evidence type="ECO:0000256" key="5">
    <source>
        <dbReference type="ARBA" id="ARBA00008324"/>
    </source>
</evidence>
<evidence type="ECO:0000256" key="10">
    <source>
        <dbReference type="ARBA" id="ARBA00023128"/>
    </source>
</evidence>
<accession>A0A833RAC0</accession>
<dbReference type="GO" id="GO:0006629">
    <property type="term" value="P:lipid metabolic process"/>
    <property type="evidence" value="ECO:0007669"/>
    <property type="project" value="UniProtKB-KW"/>
</dbReference>
<dbReference type="OrthoDB" id="46529at2759"/>
<evidence type="ECO:0000256" key="15">
    <source>
        <dbReference type="ARBA" id="ARBA00064709"/>
    </source>
</evidence>
<dbReference type="PANTHER" id="PTHR21660">
    <property type="entry name" value="THIOESTERASE SUPERFAMILY MEMBER-RELATED"/>
    <property type="match status" value="1"/>
</dbReference>
<evidence type="ECO:0000256" key="1">
    <source>
        <dbReference type="ARBA" id="ARBA00004123"/>
    </source>
</evidence>
<dbReference type="AlphaFoldDB" id="A0A833RAC0"/>
<dbReference type="Proteomes" id="UP000623129">
    <property type="component" value="Unassembled WGS sequence"/>
</dbReference>
<evidence type="ECO:0000256" key="17">
    <source>
        <dbReference type="ARBA" id="ARBA00081533"/>
    </source>
</evidence>
<organism evidence="20 21">
    <name type="scientific">Carex littledalei</name>
    <dbReference type="NCBI Taxonomy" id="544730"/>
    <lineage>
        <taxon>Eukaryota</taxon>
        <taxon>Viridiplantae</taxon>
        <taxon>Streptophyta</taxon>
        <taxon>Embryophyta</taxon>
        <taxon>Tracheophyta</taxon>
        <taxon>Spermatophyta</taxon>
        <taxon>Magnoliopsida</taxon>
        <taxon>Liliopsida</taxon>
        <taxon>Poales</taxon>
        <taxon>Cyperaceae</taxon>
        <taxon>Cyperoideae</taxon>
        <taxon>Cariceae</taxon>
        <taxon>Carex</taxon>
        <taxon>Carex subgen. Euthyceras</taxon>
    </lineage>
</organism>
<gene>
    <name evidence="20" type="ORF">FCM35_KLT18314</name>
</gene>
<comment type="subunit">
    <text evidence="15">Homotetramer. Interacts with PCTP.</text>
</comment>
<evidence type="ECO:0000256" key="13">
    <source>
        <dbReference type="ARBA" id="ARBA00052976"/>
    </source>
</evidence>
<dbReference type="SUPFAM" id="SSF54637">
    <property type="entry name" value="Thioesterase/thiol ester dehydrase-isomerase"/>
    <property type="match status" value="1"/>
</dbReference>
<comment type="caution">
    <text evidence="20">The sequence shown here is derived from an EMBL/GenBank/DDBJ whole genome shotgun (WGS) entry which is preliminary data.</text>
</comment>
<keyword evidence="8" id="KW-0007">Acetylation</keyword>
<dbReference type="GO" id="GO:0005829">
    <property type="term" value="C:cytosol"/>
    <property type="evidence" value="ECO:0007669"/>
    <property type="project" value="UniProtKB-SubCell"/>
</dbReference>
<keyword evidence="10" id="KW-0496">Mitochondrion</keyword>
<keyword evidence="7" id="KW-0378">Hydrolase</keyword>
<keyword evidence="6" id="KW-0963">Cytoplasm</keyword>
<comment type="similarity">
    <text evidence="5">Belongs to the thioesterase PaaI family.</text>
</comment>
<dbReference type="GO" id="GO:0005634">
    <property type="term" value="C:nucleus"/>
    <property type="evidence" value="ECO:0007669"/>
    <property type="project" value="UniProtKB-SubCell"/>
</dbReference>
<dbReference type="GO" id="GO:0005739">
    <property type="term" value="C:mitochondrion"/>
    <property type="evidence" value="ECO:0007669"/>
    <property type="project" value="UniProtKB-SubCell"/>
</dbReference>
<evidence type="ECO:0000256" key="4">
    <source>
        <dbReference type="ARBA" id="ARBA00004514"/>
    </source>
</evidence>
<reference evidence="20" key="1">
    <citation type="submission" date="2020-01" db="EMBL/GenBank/DDBJ databases">
        <title>Genome sequence of Kobresia littledalei, the first chromosome-level genome in the family Cyperaceae.</title>
        <authorList>
            <person name="Qu G."/>
        </authorList>
    </citation>
    <scope>NUCLEOTIDE SEQUENCE</scope>
    <source>
        <strain evidence="20">C.B.Clarke</strain>
        <tissue evidence="20">Leaf</tissue>
    </source>
</reference>
<feature type="domain" description="Thioesterase" evidence="19">
    <location>
        <begin position="60"/>
        <end position="135"/>
    </location>
</feature>
<protein>
    <recommendedName>
        <fullName evidence="16">Acyl-coenzyme A thioesterase 13</fullName>
    </recommendedName>
    <alternativeName>
        <fullName evidence="17">Hotdog-fold thioesterase superfamily member 2</fullName>
    </alternativeName>
    <alternativeName>
        <fullName evidence="18">Thioesterase superfamily member 2</fullName>
    </alternativeName>
</protein>
<dbReference type="NCBIfam" id="TIGR00369">
    <property type="entry name" value="unchar_dom_1"/>
    <property type="match status" value="1"/>
</dbReference>
<dbReference type="PANTHER" id="PTHR21660:SF37">
    <property type="entry name" value="OS04G0436100 PROTEIN"/>
    <property type="match status" value="1"/>
</dbReference>
<evidence type="ECO:0000256" key="2">
    <source>
        <dbReference type="ARBA" id="ARBA00004173"/>
    </source>
</evidence>
<evidence type="ECO:0000259" key="19">
    <source>
        <dbReference type="Pfam" id="PF03061"/>
    </source>
</evidence>
<dbReference type="InterPro" id="IPR039298">
    <property type="entry name" value="ACOT13"/>
</dbReference>
<evidence type="ECO:0000256" key="12">
    <source>
        <dbReference type="ARBA" id="ARBA00023242"/>
    </source>
</evidence>
<keyword evidence="9" id="KW-0443">Lipid metabolism</keyword>
<evidence type="ECO:0000256" key="9">
    <source>
        <dbReference type="ARBA" id="ARBA00023098"/>
    </source>
</evidence>
<dbReference type="InterPro" id="IPR029069">
    <property type="entry name" value="HotDog_dom_sf"/>
</dbReference>
<evidence type="ECO:0000256" key="8">
    <source>
        <dbReference type="ARBA" id="ARBA00022990"/>
    </source>
</evidence>
<dbReference type="EMBL" id="SWLB01000006">
    <property type="protein sequence ID" value="KAF3337727.1"/>
    <property type="molecule type" value="Genomic_DNA"/>
</dbReference>
<dbReference type="InterPro" id="IPR003736">
    <property type="entry name" value="PAAI_dom"/>
</dbReference>
<sequence>MDPDAVKRSLEGEDKAEFISHLPDHFYDQFAIHGIRVDAVDNGRVLCSLPVPPRLSSSSGGYIHGGAIASLADVVGSAVFYSAGIHTSGVSLEISVSFVDAAFIGDEIEIEGNLLRAGKSVGVTSIDFVNKKTGKIIAQARHTKYLAASSRL</sequence>
<evidence type="ECO:0000256" key="6">
    <source>
        <dbReference type="ARBA" id="ARBA00022490"/>
    </source>
</evidence>
<dbReference type="GO" id="GO:0005819">
    <property type="term" value="C:spindle"/>
    <property type="evidence" value="ECO:0007669"/>
    <property type="project" value="UniProtKB-SubCell"/>
</dbReference>
<proteinExistence type="inferred from homology"/>
<dbReference type="FunFam" id="3.10.129.10:FF:000021">
    <property type="entry name" value="Acyl-coenzyme A thioesterase 13"/>
    <property type="match status" value="1"/>
</dbReference>
<evidence type="ECO:0000313" key="20">
    <source>
        <dbReference type="EMBL" id="KAF3337727.1"/>
    </source>
</evidence>
<dbReference type="CDD" id="cd03443">
    <property type="entry name" value="PaaI_thioesterase"/>
    <property type="match status" value="1"/>
</dbReference>
<evidence type="ECO:0000256" key="7">
    <source>
        <dbReference type="ARBA" id="ARBA00022801"/>
    </source>
</evidence>
<comment type="function">
    <text evidence="14">Catalyzes the hydrolysis of acyl-CoAs into free fatty acids and coenzyme A (CoASH), regulating their respective intracellular levels. Has acyl-CoA thioesterase activity towards medium (C12) and long-chain (C18) fatty acyl-CoA substrates. Can also hydrolyze 3-hydroxyphenylacetyl-CoA and 3,4-dihydroxyphenylacetyl-CoA (in vitro). May play a role in controlling adaptive thermogenesis.</text>
</comment>
<evidence type="ECO:0000313" key="21">
    <source>
        <dbReference type="Proteomes" id="UP000623129"/>
    </source>
</evidence>